<keyword evidence="3 7" id="KW-0802">TPR repeat</keyword>
<evidence type="ECO:0000256" key="4">
    <source>
        <dbReference type="ARBA" id="ARBA00023054"/>
    </source>
</evidence>
<sequence length="372" mass="41440">MQFNTVDVLTPQAPQNLASEELVEKDPERAIPLFWSAINAGDKVDSALKDMAMVMKKQDRAEEAIKSLRVWCSDQAHESLDNILLDLYKDSPLTGKRTKTAGSQGKKFQVSFEQEATRLLGNLGWALMQRDNFVEAEDAYRRALSIAPDNNKMCNLGICLMKQGRINEAKETLRLVKPAVVDGSRGSGFAFKSLRESAADAYNDLGSEMMRRGGDDRVEQRRLFDTMFGSSSIWLPQPCREQSMKPKAKPDLRNGGYGDENMKTNVNANVVLNNPLRVDAKPFFSSKLINNKEKLKRTRSSSQTMGMLIFGGGDEGETNTKEKKAIDSGLPDSKEFEEAVIMAVLGTETKVLDKKRLKVFQDITLSSISPRA</sequence>
<keyword evidence="4" id="KW-0175">Coiled coil</keyword>
<proteinExistence type="inferred from homology"/>
<protein>
    <submittedName>
        <fullName evidence="8">Uncharacterized protein</fullName>
    </submittedName>
</protein>
<dbReference type="PANTHER" id="PTHR36326">
    <property type="entry name" value="PROTEIN POLLENLESS 3-LIKE 2"/>
    <property type="match status" value="1"/>
</dbReference>
<dbReference type="Pfam" id="PF00515">
    <property type="entry name" value="TPR_1"/>
    <property type="match status" value="1"/>
</dbReference>
<evidence type="ECO:0000256" key="3">
    <source>
        <dbReference type="ARBA" id="ARBA00022803"/>
    </source>
</evidence>
<dbReference type="SUPFAM" id="SSF48452">
    <property type="entry name" value="TPR-like"/>
    <property type="match status" value="1"/>
</dbReference>
<name>A0A8X7RHN8_BRACI</name>
<comment type="caution">
    <text evidence="8">The sequence shown here is derived from an EMBL/GenBank/DDBJ whole genome shotgun (WGS) entry which is preliminary data.</text>
</comment>
<evidence type="ECO:0000313" key="8">
    <source>
        <dbReference type="EMBL" id="KAG2289324.1"/>
    </source>
</evidence>
<evidence type="ECO:0000256" key="2">
    <source>
        <dbReference type="ARBA" id="ARBA00022737"/>
    </source>
</evidence>
<comment type="subcellular location">
    <subcellularLocation>
        <location evidence="1">Nucleus</location>
    </subcellularLocation>
</comment>
<dbReference type="GO" id="GO:0005634">
    <property type="term" value="C:nucleus"/>
    <property type="evidence" value="ECO:0007669"/>
    <property type="project" value="UniProtKB-SubCell"/>
</dbReference>
<evidence type="ECO:0000256" key="6">
    <source>
        <dbReference type="ARBA" id="ARBA00025750"/>
    </source>
</evidence>
<evidence type="ECO:0000313" key="9">
    <source>
        <dbReference type="Proteomes" id="UP000886595"/>
    </source>
</evidence>
<organism evidence="8 9">
    <name type="scientific">Brassica carinata</name>
    <name type="common">Ethiopian mustard</name>
    <name type="synonym">Abyssinian cabbage</name>
    <dbReference type="NCBI Taxonomy" id="52824"/>
    <lineage>
        <taxon>Eukaryota</taxon>
        <taxon>Viridiplantae</taxon>
        <taxon>Streptophyta</taxon>
        <taxon>Embryophyta</taxon>
        <taxon>Tracheophyta</taxon>
        <taxon>Spermatophyta</taxon>
        <taxon>Magnoliopsida</taxon>
        <taxon>eudicotyledons</taxon>
        <taxon>Gunneridae</taxon>
        <taxon>Pentapetalae</taxon>
        <taxon>rosids</taxon>
        <taxon>malvids</taxon>
        <taxon>Brassicales</taxon>
        <taxon>Brassicaceae</taxon>
        <taxon>Brassiceae</taxon>
        <taxon>Brassica</taxon>
    </lineage>
</organism>
<dbReference type="EMBL" id="JAAMPC010000010">
    <property type="protein sequence ID" value="KAG2289324.1"/>
    <property type="molecule type" value="Genomic_DNA"/>
</dbReference>
<feature type="repeat" description="TPR" evidence="7">
    <location>
        <begin position="117"/>
        <end position="150"/>
    </location>
</feature>
<dbReference type="OrthoDB" id="10258631at2759"/>
<dbReference type="Proteomes" id="UP000886595">
    <property type="component" value="Unassembled WGS sequence"/>
</dbReference>
<dbReference type="InterPro" id="IPR011990">
    <property type="entry name" value="TPR-like_helical_dom_sf"/>
</dbReference>
<keyword evidence="5" id="KW-0539">Nucleus</keyword>
<reference evidence="8 9" key="1">
    <citation type="submission" date="2020-02" db="EMBL/GenBank/DDBJ databases">
        <authorList>
            <person name="Ma Q."/>
            <person name="Huang Y."/>
            <person name="Song X."/>
            <person name="Pei D."/>
        </authorList>
    </citation>
    <scope>NUCLEOTIDE SEQUENCE [LARGE SCALE GENOMIC DNA]</scope>
    <source>
        <strain evidence="8">Sxm20200214</strain>
        <tissue evidence="8">Leaf</tissue>
    </source>
</reference>
<dbReference type="AlphaFoldDB" id="A0A8X7RHN8"/>
<dbReference type="InterPro" id="IPR044961">
    <property type="entry name" value="MS5/SDI1"/>
</dbReference>
<dbReference type="PANTHER" id="PTHR36326:SF7">
    <property type="entry name" value="PROTEIN POLLENLESS 3-LIKE 2"/>
    <property type="match status" value="1"/>
</dbReference>
<evidence type="ECO:0000256" key="5">
    <source>
        <dbReference type="ARBA" id="ARBA00023242"/>
    </source>
</evidence>
<gene>
    <name evidence="8" type="ORF">Bca52824_048928</name>
</gene>
<accession>A0A8X7RHN8</accession>
<keyword evidence="9" id="KW-1185">Reference proteome</keyword>
<dbReference type="Gene3D" id="1.25.40.10">
    <property type="entry name" value="Tetratricopeptide repeat domain"/>
    <property type="match status" value="1"/>
</dbReference>
<dbReference type="SMART" id="SM00028">
    <property type="entry name" value="TPR"/>
    <property type="match status" value="1"/>
</dbReference>
<dbReference type="PROSITE" id="PS50005">
    <property type="entry name" value="TPR"/>
    <property type="match status" value="1"/>
</dbReference>
<keyword evidence="2" id="KW-0677">Repeat</keyword>
<comment type="similarity">
    <text evidence="6">Belongs to the MS5 protein family.</text>
</comment>
<evidence type="ECO:0000256" key="1">
    <source>
        <dbReference type="ARBA" id="ARBA00004123"/>
    </source>
</evidence>
<dbReference type="InterPro" id="IPR019734">
    <property type="entry name" value="TPR_rpt"/>
</dbReference>
<evidence type="ECO:0000256" key="7">
    <source>
        <dbReference type="PROSITE-ProRule" id="PRU00339"/>
    </source>
</evidence>